<dbReference type="InterPro" id="IPR000917">
    <property type="entry name" value="Sulfatase_N"/>
</dbReference>
<feature type="transmembrane region" description="Helical" evidence="6">
    <location>
        <begin position="174"/>
        <end position="191"/>
    </location>
</feature>
<dbReference type="CDD" id="cd16015">
    <property type="entry name" value="LTA_synthase"/>
    <property type="match status" value="1"/>
</dbReference>
<feature type="transmembrane region" description="Helical" evidence="6">
    <location>
        <begin position="94"/>
        <end position="114"/>
    </location>
</feature>
<keyword evidence="3 6" id="KW-0812">Transmembrane</keyword>
<evidence type="ECO:0000256" key="5">
    <source>
        <dbReference type="ARBA" id="ARBA00023136"/>
    </source>
</evidence>
<geneLocation type="plasmid" evidence="8 9">
    <name>pEMTOL05</name>
</geneLocation>
<dbReference type="EMBL" id="CP002966">
    <property type="protein sequence ID" value="AFK05751.1"/>
    <property type="molecule type" value="Genomic_DNA"/>
</dbReference>
<reference evidence="8 9" key="1">
    <citation type="submission" date="2011-07" db="EMBL/GenBank/DDBJ databases">
        <title>The complete genome of plasmid 5 of Emticicia oligotrophica DSM 17448.</title>
        <authorList>
            <consortium name="US DOE Joint Genome Institute (JGI-PGF)"/>
            <person name="Lucas S."/>
            <person name="Han J."/>
            <person name="Lapidus A."/>
            <person name="Bruce D."/>
            <person name="Goodwin L."/>
            <person name="Pitluck S."/>
            <person name="Peters L."/>
            <person name="Kyrpides N."/>
            <person name="Mavromatis K."/>
            <person name="Ivanova N."/>
            <person name="Ovchinnikova G."/>
            <person name="Teshima H."/>
            <person name="Detter J.C."/>
            <person name="Tapia R."/>
            <person name="Han C."/>
            <person name="Land M."/>
            <person name="Hauser L."/>
            <person name="Markowitz V."/>
            <person name="Cheng J.-F."/>
            <person name="Hugenholtz P."/>
            <person name="Woyke T."/>
            <person name="Wu D."/>
            <person name="Tindall B."/>
            <person name="Pomrenke H."/>
            <person name="Brambilla E."/>
            <person name="Klenk H.-P."/>
            <person name="Eisen J.A."/>
        </authorList>
    </citation>
    <scope>NUCLEOTIDE SEQUENCE [LARGE SCALE GENOMIC DNA]</scope>
    <source>
        <strain evidence="9">DSM 17448 / GPTSA100-15</strain>
        <plasmid evidence="8 9">pEMTOL05</plasmid>
    </source>
</reference>
<evidence type="ECO:0000256" key="2">
    <source>
        <dbReference type="ARBA" id="ARBA00022475"/>
    </source>
</evidence>
<proteinExistence type="predicted"/>
<evidence type="ECO:0000256" key="3">
    <source>
        <dbReference type="ARBA" id="ARBA00022692"/>
    </source>
</evidence>
<accession>A0ABM5N8A4</accession>
<dbReference type="SUPFAM" id="SSF53649">
    <property type="entry name" value="Alkaline phosphatase-like"/>
    <property type="match status" value="1"/>
</dbReference>
<keyword evidence="4 6" id="KW-1133">Transmembrane helix</keyword>
<keyword evidence="2" id="KW-1003">Cell membrane</keyword>
<keyword evidence="8" id="KW-0614">Plasmid</keyword>
<feature type="transmembrane region" description="Helical" evidence="6">
    <location>
        <begin position="150"/>
        <end position="167"/>
    </location>
</feature>
<organism evidence="8 9">
    <name type="scientific">Emticicia oligotrophica (strain DSM 17448 / CIP 109782 / MTCC 6937 / GPTSA100-15)</name>
    <dbReference type="NCBI Taxonomy" id="929562"/>
    <lineage>
        <taxon>Bacteria</taxon>
        <taxon>Pseudomonadati</taxon>
        <taxon>Bacteroidota</taxon>
        <taxon>Cytophagia</taxon>
        <taxon>Cytophagales</taxon>
        <taxon>Leadbetterellaceae</taxon>
        <taxon>Emticicia</taxon>
    </lineage>
</organism>
<evidence type="ECO:0000313" key="9">
    <source>
        <dbReference type="Proteomes" id="UP000002875"/>
    </source>
</evidence>
<dbReference type="RefSeq" id="WP_015026417.1">
    <property type="nucleotide sequence ID" value="NC_018745.1"/>
</dbReference>
<sequence length="655" mass="76300">MKTKILYKPLPNAIHSSLVFELSGRYIISWGITILVLRIIEIILNFPVFIPISEYRHVLLAAFVEDSYFFLKSIPFIAFLVFLIMFISQKKVKIICLWTFVYFFSILCILSLYFHTTSVPLRNDAFAYSWKDLQQTLGTTQMSKTTTIEMISYLVVLILILKLQIFWKIAAEWVLRLVIFCIFLSLTISSPKTTFPNEYVQNFCQNKGVYFFSSLFESIWTDTANDPYLLQTSEKYNFSGVPKNSYPFYHNDESPDVLGTRMNKFPSRPNIVFIVVEGLGRAFSGPKAYMGSFTPFLDSLAKQSLYWNNFLSTSGRTFAVLPSLLGSLPFGKTGFSDLDPMPKHHTLISLLQKQGYKTYYYYGGNSHFDNTFPFLKQNSVEKIIDETSFGNSYVKMPSTNGFTWGYDDYDLFHRYLQEPTSYGNPRLDILQTLSSHSPFILKEQEKYKLIFQNHLKRLQLGVSQKKIINEYEQILATILYVDDAIKYFMHEFSKRPDYKNTIFIITGDHRLPEIPLATKLDRYHVPLIIFSPMLKKNASFEAISTHFDVAPTIMAFLAKNYKIKRPTFTHWIGIGIDTTKQFRNIHSYPLMMTKLQLVDYISGSYWLNEDNLFKINAQMDLEKINDPTILNRLENEMKLFKYYNQKMRKTGNLIP</sequence>
<keyword evidence="5 6" id="KW-0472">Membrane</keyword>
<evidence type="ECO:0000256" key="1">
    <source>
        <dbReference type="ARBA" id="ARBA00004651"/>
    </source>
</evidence>
<feature type="transmembrane region" description="Helical" evidence="6">
    <location>
        <begin position="26"/>
        <end position="48"/>
    </location>
</feature>
<gene>
    <name evidence="8" type="ordered locus">Emtol_0017</name>
</gene>
<dbReference type="InterPro" id="IPR050448">
    <property type="entry name" value="OpgB/LTA_synthase_biosynth"/>
</dbReference>
<dbReference type="Gene3D" id="3.40.720.10">
    <property type="entry name" value="Alkaline Phosphatase, subunit A"/>
    <property type="match status" value="1"/>
</dbReference>
<comment type="subcellular location">
    <subcellularLocation>
        <location evidence="1">Cell membrane</location>
        <topology evidence="1">Multi-pass membrane protein</topology>
    </subcellularLocation>
</comment>
<dbReference type="PANTHER" id="PTHR47371:SF3">
    <property type="entry name" value="PHOSPHOGLYCEROL TRANSFERASE I"/>
    <property type="match status" value="1"/>
</dbReference>
<keyword evidence="9" id="KW-1185">Reference proteome</keyword>
<evidence type="ECO:0000313" key="8">
    <source>
        <dbReference type="EMBL" id="AFK05751.1"/>
    </source>
</evidence>
<evidence type="ECO:0000256" key="4">
    <source>
        <dbReference type="ARBA" id="ARBA00022989"/>
    </source>
</evidence>
<dbReference type="Proteomes" id="UP000002875">
    <property type="component" value="Plasmid pEMTOL05"/>
</dbReference>
<feature type="transmembrane region" description="Helical" evidence="6">
    <location>
        <begin position="68"/>
        <end position="87"/>
    </location>
</feature>
<name>A0ABM5N8A4_EMTOG</name>
<dbReference type="InterPro" id="IPR017850">
    <property type="entry name" value="Alkaline_phosphatase_core_sf"/>
</dbReference>
<feature type="domain" description="Sulfatase N-terminal" evidence="7">
    <location>
        <begin position="269"/>
        <end position="555"/>
    </location>
</feature>
<dbReference type="Pfam" id="PF00884">
    <property type="entry name" value="Sulfatase"/>
    <property type="match status" value="1"/>
</dbReference>
<protein>
    <submittedName>
        <fullName evidence="8">Sulfatase</fullName>
    </submittedName>
</protein>
<dbReference type="PANTHER" id="PTHR47371">
    <property type="entry name" value="LIPOTEICHOIC ACID SYNTHASE"/>
    <property type="match status" value="1"/>
</dbReference>
<evidence type="ECO:0000256" key="6">
    <source>
        <dbReference type="SAM" id="Phobius"/>
    </source>
</evidence>
<evidence type="ECO:0000259" key="7">
    <source>
        <dbReference type="Pfam" id="PF00884"/>
    </source>
</evidence>